<reference evidence="6 7" key="1">
    <citation type="journal article" date="2017" name="Int. J. Syst. Evol. Microbiol.">
        <title>Mucilaginibacterpsychrotolerans sp. nov., isolated from peatlands.</title>
        <authorList>
            <person name="Deng Y."/>
            <person name="Shen L."/>
            <person name="Xu B."/>
            <person name="Liu Y."/>
            <person name="Gu Z."/>
            <person name="Liu H."/>
            <person name="Zhou Y."/>
        </authorList>
    </citation>
    <scope>NUCLEOTIDE SEQUENCE [LARGE SCALE GENOMIC DNA]</scope>
    <source>
        <strain evidence="6 7">NH7-4</strain>
    </source>
</reference>
<evidence type="ECO:0000256" key="3">
    <source>
        <dbReference type="ARBA" id="ARBA00022989"/>
    </source>
</evidence>
<feature type="transmembrane region" description="Helical" evidence="5">
    <location>
        <begin position="64"/>
        <end position="81"/>
    </location>
</feature>
<comment type="caution">
    <text evidence="6">The sequence shown here is derived from an EMBL/GenBank/DDBJ whole genome shotgun (WGS) entry which is preliminary data.</text>
</comment>
<accession>A0A4Y8SBF5</accession>
<dbReference type="Proteomes" id="UP000297540">
    <property type="component" value="Unassembled WGS sequence"/>
</dbReference>
<evidence type="ECO:0008006" key="8">
    <source>
        <dbReference type="Google" id="ProtNLM"/>
    </source>
</evidence>
<sequence length="112" mass="12215">MLLTILIILSAAAFLFYGCSFFFNSGMTAEFERYGLGKFRILVGALQLLGGAGLLAGLLWLPSLVLSSGGLALLMLIGFGVRIKMKDGFLQSLPSFIFMLLNGYIFFVSVFR</sequence>
<evidence type="ECO:0000313" key="7">
    <source>
        <dbReference type="Proteomes" id="UP000297540"/>
    </source>
</evidence>
<feature type="transmembrane region" description="Helical" evidence="5">
    <location>
        <begin position="6"/>
        <end position="27"/>
    </location>
</feature>
<dbReference type="EMBL" id="SOZE01000017">
    <property type="protein sequence ID" value="TFF36222.1"/>
    <property type="molecule type" value="Genomic_DNA"/>
</dbReference>
<dbReference type="OrthoDB" id="799482at2"/>
<dbReference type="InterPro" id="IPR032808">
    <property type="entry name" value="DoxX"/>
</dbReference>
<evidence type="ECO:0000256" key="5">
    <source>
        <dbReference type="SAM" id="Phobius"/>
    </source>
</evidence>
<organism evidence="6 7">
    <name type="scientific">Mucilaginibacter psychrotolerans</name>
    <dbReference type="NCBI Taxonomy" id="1524096"/>
    <lineage>
        <taxon>Bacteria</taxon>
        <taxon>Pseudomonadati</taxon>
        <taxon>Bacteroidota</taxon>
        <taxon>Sphingobacteriia</taxon>
        <taxon>Sphingobacteriales</taxon>
        <taxon>Sphingobacteriaceae</taxon>
        <taxon>Mucilaginibacter</taxon>
    </lineage>
</organism>
<comment type="subcellular location">
    <subcellularLocation>
        <location evidence="1">Membrane</location>
        <topology evidence="1">Multi-pass membrane protein</topology>
    </subcellularLocation>
</comment>
<dbReference type="GO" id="GO:0016020">
    <property type="term" value="C:membrane"/>
    <property type="evidence" value="ECO:0007669"/>
    <property type="project" value="UniProtKB-SubCell"/>
</dbReference>
<dbReference type="RefSeq" id="WP_133232649.1">
    <property type="nucleotide sequence ID" value="NZ_SOZE01000017.1"/>
</dbReference>
<protein>
    <recommendedName>
        <fullName evidence="8">DoxX family protein</fullName>
    </recommendedName>
</protein>
<gene>
    <name evidence="6" type="ORF">E2R66_16355</name>
</gene>
<evidence type="ECO:0000313" key="6">
    <source>
        <dbReference type="EMBL" id="TFF36222.1"/>
    </source>
</evidence>
<feature type="transmembrane region" description="Helical" evidence="5">
    <location>
        <begin position="39"/>
        <end position="58"/>
    </location>
</feature>
<feature type="transmembrane region" description="Helical" evidence="5">
    <location>
        <begin position="93"/>
        <end position="111"/>
    </location>
</feature>
<keyword evidence="2 5" id="KW-0812">Transmembrane</keyword>
<keyword evidence="3 5" id="KW-1133">Transmembrane helix</keyword>
<proteinExistence type="predicted"/>
<keyword evidence="7" id="KW-1185">Reference proteome</keyword>
<evidence type="ECO:0000256" key="4">
    <source>
        <dbReference type="ARBA" id="ARBA00023136"/>
    </source>
</evidence>
<keyword evidence="4 5" id="KW-0472">Membrane</keyword>
<dbReference type="AlphaFoldDB" id="A0A4Y8SBF5"/>
<dbReference type="Pfam" id="PF13564">
    <property type="entry name" value="DoxX_2"/>
    <property type="match status" value="1"/>
</dbReference>
<evidence type="ECO:0000256" key="2">
    <source>
        <dbReference type="ARBA" id="ARBA00022692"/>
    </source>
</evidence>
<name>A0A4Y8SBF5_9SPHI</name>
<evidence type="ECO:0000256" key="1">
    <source>
        <dbReference type="ARBA" id="ARBA00004141"/>
    </source>
</evidence>